<dbReference type="PANTHER" id="PTHR30086:SF20">
    <property type="entry name" value="ARGININE EXPORTER PROTEIN ARGO-RELATED"/>
    <property type="match status" value="1"/>
</dbReference>
<evidence type="ECO:0000256" key="1">
    <source>
        <dbReference type="ARBA" id="ARBA00004651"/>
    </source>
</evidence>
<accession>A0A4R6RWK8</accession>
<dbReference type="InterPro" id="IPR001123">
    <property type="entry name" value="LeuE-type"/>
</dbReference>
<dbReference type="Proteomes" id="UP000295601">
    <property type="component" value="Unassembled WGS sequence"/>
</dbReference>
<feature type="transmembrane region" description="Helical" evidence="6">
    <location>
        <begin position="38"/>
        <end position="63"/>
    </location>
</feature>
<keyword evidence="8" id="KW-1185">Reference proteome</keyword>
<feature type="transmembrane region" description="Helical" evidence="6">
    <location>
        <begin position="158"/>
        <end position="181"/>
    </location>
</feature>
<comment type="subcellular location">
    <subcellularLocation>
        <location evidence="1">Cell membrane</location>
        <topology evidence="1">Multi-pass membrane protein</topology>
    </subcellularLocation>
</comment>
<gene>
    <name evidence="7" type="ORF">EDF62_2047</name>
</gene>
<keyword evidence="3 6" id="KW-0812">Transmembrane</keyword>
<evidence type="ECO:0000256" key="3">
    <source>
        <dbReference type="ARBA" id="ARBA00022692"/>
    </source>
</evidence>
<evidence type="ECO:0000313" key="8">
    <source>
        <dbReference type="Proteomes" id="UP000295601"/>
    </source>
</evidence>
<dbReference type="AlphaFoldDB" id="A0A4R6RWK8"/>
<feature type="transmembrane region" description="Helical" evidence="6">
    <location>
        <begin position="193"/>
        <end position="211"/>
    </location>
</feature>
<feature type="transmembrane region" description="Helical" evidence="6">
    <location>
        <begin position="134"/>
        <end position="152"/>
    </location>
</feature>
<dbReference type="GO" id="GO:0005886">
    <property type="term" value="C:plasma membrane"/>
    <property type="evidence" value="ECO:0007669"/>
    <property type="project" value="UniProtKB-SubCell"/>
</dbReference>
<keyword evidence="5 6" id="KW-0472">Membrane</keyword>
<dbReference type="GO" id="GO:0015171">
    <property type="term" value="F:amino acid transmembrane transporter activity"/>
    <property type="evidence" value="ECO:0007669"/>
    <property type="project" value="TreeGrafter"/>
</dbReference>
<dbReference type="OrthoDB" id="9814990at2"/>
<comment type="caution">
    <text evidence="7">The sequence shown here is derived from an EMBL/GenBank/DDBJ whole genome shotgun (WGS) entry which is preliminary data.</text>
</comment>
<dbReference type="Pfam" id="PF01810">
    <property type="entry name" value="LysE"/>
    <property type="match status" value="1"/>
</dbReference>
<organism evidence="7 8">
    <name type="scientific">Leucobacter luti</name>
    <dbReference type="NCBI Taxonomy" id="340320"/>
    <lineage>
        <taxon>Bacteria</taxon>
        <taxon>Bacillati</taxon>
        <taxon>Actinomycetota</taxon>
        <taxon>Actinomycetes</taxon>
        <taxon>Micrococcales</taxon>
        <taxon>Microbacteriaceae</taxon>
        <taxon>Leucobacter</taxon>
    </lineage>
</organism>
<dbReference type="EMBL" id="SNYA01000005">
    <property type="protein sequence ID" value="TDP91432.1"/>
    <property type="molecule type" value="Genomic_DNA"/>
</dbReference>
<name>A0A4R6RWK8_9MICO</name>
<evidence type="ECO:0000256" key="4">
    <source>
        <dbReference type="ARBA" id="ARBA00022989"/>
    </source>
</evidence>
<evidence type="ECO:0000256" key="2">
    <source>
        <dbReference type="ARBA" id="ARBA00022475"/>
    </source>
</evidence>
<keyword evidence="4 6" id="KW-1133">Transmembrane helix</keyword>
<reference evidence="7 8" key="1">
    <citation type="submission" date="2019-03" db="EMBL/GenBank/DDBJ databases">
        <title>Genomic analyses of the natural microbiome of Caenorhabditis elegans.</title>
        <authorList>
            <person name="Samuel B."/>
        </authorList>
    </citation>
    <scope>NUCLEOTIDE SEQUENCE [LARGE SCALE GENOMIC DNA]</scope>
    <source>
        <strain evidence="7 8">JUb18</strain>
    </source>
</reference>
<evidence type="ECO:0000256" key="6">
    <source>
        <dbReference type="SAM" id="Phobius"/>
    </source>
</evidence>
<sequence>MNFGLTIAFWGVSMVFVIIPGADWAYAIASGLTSRSGVFPAVAGMLAGHLIAACVVATGLAVTLASSELAMTLLSAAGGSYLIWLGISALRSSASPNTTTLNASRVSAPHGEAPGASSRRFTRGIGISLLNPKVLLLFLALLPQFTSTTAAWPVGAQMLTLGAVHVANCAGVYFAVAYGAAALLTGRPRAARVVSIVGGVVMVGLGSAIVVERGIAAVS</sequence>
<dbReference type="PANTHER" id="PTHR30086">
    <property type="entry name" value="ARGININE EXPORTER PROTEIN ARGO"/>
    <property type="match status" value="1"/>
</dbReference>
<dbReference type="RefSeq" id="WP_133616923.1">
    <property type="nucleotide sequence ID" value="NZ_SNYA01000005.1"/>
</dbReference>
<proteinExistence type="predicted"/>
<protein>
    <submittedName>
        <fullName evidence="7">Threonine/homoserine/homoserine lactone efflux protein</fullName>
    </submittedName>
</protein>
<feature type="transmembrane region" description="Helical" evidence="6">
    <location>
        <begin position="6"/>
        <end position="26"/>
    </location>
</feature>
<keyword evidence="2" id="KW-1003">Cell membrane</keyword>
<evidence type="ECO:0000256" key="5">
    <source>
        <dbReference type="ARBA" id="ARBA00023136"/>
    </source>
</evidence>
<evidence type="ECO:0000313" key="7">
    <source>
        <dbReference type="EMBL" id="TDP91432.1"/>
    </source>
</evidence>